<proteinExistence type="predicted"/>
<keyword evidence="2" id="KW-1185">Reference proteome</keyword>
<accession>A0ACB7F219</accession>
<dbReference type="Proteomes" id="UP000805704">
    <property type="component" value="Chromosome 19"/>
</dbReference>
<gene>
    <name evidence="1" type="ORF">GBF38_019606</name>
</gene>
<dbReference type="EMBL" id="CM024807">
    <property type="protein sequence ID" value="KAG8008447.1"/>
    <property type="molecule type" value="Genomic_DNA"/>
</dbReference>
<organism evidence="1 2">
    <name type="scientific">Nibea albiflora</name>
    <name type="common">Yellow drum</name>
    <name type="synonym">Corvina albiflora</name>
    <dbReference type="NCBI Taxonomy" id="240163"/>
    <lineage>
        <taxon>Eukaryota</taxon>
        <taxon>Metazoa</taxon>
        <taxon>Chordata</taxon>
        <taxon>Craniata</taxon>
        <taxon>Vertebrata</taxon>
        <taxon>Euteleostomi</taxon>
        <taxon>Actinopterygii</taxon>
        <taxon>Neopterygii</taxon>
        <taxon>Teleostei</taxon>
        <taxon>Neoteleostei</taxon>
        <taxon>Acanthomorphata</taxon>
        <taxon>Eupercaria</taxon>
        <taxon>Sciaenidae</taxon>
        <taxon>Nibea</taxon>
    </lineage>
</organism>
<comment type="caution">
    <text evidence="1">The sequence shown here is derived from an EMBL/GenBank/DDBJ whole genome shotgun (WGS) entry which is preliminary data.</text>
</comment>
<protein>
    <submittedName>
        <fullName evidence="1">Uncharacterized protein</fullName>
    </submittedName>
</protein>
<reference evidence="1" key="1">
    <citation type="submission" date="2020-04" db="EMBL/GenBank/DDBJ databases">
        <title>A chromosome-scale assembly and high-density genetic map of the yellow drum (Nibea albiflora) genome.</title>
        <authorList>
            <person name="Xu D."/>
            <person name="Zhang W."/>
            <person name="Chen R."/>
            <person name="Tan P."/>
            <person name="Wang L."/>
            <person name="Song H."/>
            <person name="Tian L."/>
            <person name="Zhu Q."/>
            <person name="Wang B."/>
        </authorList>
    </citation>
    <scope>NUCLEOTIDE SEQUENCE</scope>
    <source>
        <strain evidence="1">ZJHYS-2018</strain>
    </source>
</reference>
<name>A0ACB7F219_NIBAL</name>
<sequence length="54" mass="6384">APLAMSPYENEQTNKWITDDDDYENTQFLNQVMDEEDGECQKQDLFAEFIHRGL</sequence>
<evidence type="ECO:0000313" key="2">
    <source>
        <dbReference type="Proteomes" id="UP000805704"/>
    </source>
</evidence>
<evidence type="ECO:0000313" key="1">
    <source>
        <dbReference type="EMBL" id="KAG8008447.1"/>
    </source>
</evidence>
<feature type="non-terminal residue" evidence="1">
    <location>
        <position position="1"/>
    </location>
</feature>